<dbReference type="InterPro" id="IPR056555">
    <property type="entry name" value="NFD4_C"/>
</dbReference>
<feature type="transmembrane region" description="Helical" evidence="6">
    <location>
        <begin position="471"/>
        <end position="491"/>
    </location>
</feature>
<gene>
    <name evidence="8" type="ORF">M427DRAFT_138487</name>
</gene>
<name>A0A139A319_GONPJ</name>
<keyword evidence="3 6" id="KW-1133">Transmembrane helix</keyword>
<feature type="region of interest" description="Disordered" evidence="5">
    <location>
        <begin position="268"/>
        <end position="298"/>
    </location>
</feature>
<feature type="region of interest" description="Disordered" evidence="5">
    <location>
        <begin position="727"/>
        <end position="754"/>
    </location>
</feature>
<feature type="transmembrane region" description="Helical" evidence="6">
    <location>
        <begin position="648"/>
        <end position="668"/>
    </location>
</feature>
<evidence type="ECO:0000256" key="5">
    <source>
        <dbReference type="SAM" id="MobiDB-lite"/>
    </source>
</evidence>
<dbReference type="AlphaFoldDB" id="A0A139A319"/>
<dbReference type="GO" id="GO:0000329">
    <property type="term" value="C:fungal-type vacuole membrane"/>
    <property type="evidence" value="ECO:0007669"/>
    <property type="project" value="TreeGrafter"/>
</dbReference>
<feature type="transmembrane region" description="Helical" evidence="6">
    <location>
        <begin position="594"/>
        <end position="616"/>
    </location>
</feature>
<sequence>MVFGGLHIVLGIAWSAGNNTSIATNIRNFPPGHHGIAAGLPNAAFGLSALVFAFIARKFYFHESPNTGLLQLTFQKSSQSIESNFESPSRSTLPPAESVFDVGSFFFLLGMVSCVCNLAAMVLVRDYRLRRKGVVPVPAAPTVDKPPQLKGLPTPIVTEASPQVVVIPSASGRPSSPVSVSMLPADAGRTFSASPIPTPSLPIATGIRRNLSLLRNTSDHESVGTRGSSSSYSISFQEPYGDGSFLFSTPKAGAQWIVQTPEGESVLGKRRVASTSGSNLKSDTSDSEVGVPFESAPSNDSLYASSLSFRIDKAETGPTLARRSLDSLRPTPASETTPLLFEDRTHVASEPRISVTPVRYRPPRPRTHRRPKRQRSFWEFLTGKNADPSDLWTREELAEQTGVDLALVETDDETDMARGWRKVDTVLWVCCFGIMVSSSQMYINNISSIILSLYPASTTPSSPTFLSLQSLHVSIISLASFLGTVLLGVSVDWARKKFDLRPILPLACIAACMTASHAWLALMDVTVREVEPGTVQKGGWTGESDLGDGWAWSDWGWKLWLATAVLGTCHGATFTLSATVTTEWWGSRKFGSNWGFLTLALIPGGQWTSLVFGFFYDSGIAGTTLSFPFLGDTTGPKTCRGTRCFRFAFAYTSATLLVATLMAVLLYIRKRRPQQKVYVPSNKSTSSHPHVVRNVHSQPGVEGGHHHGGHLHAHVIHGQAETVGSVADKGKHAAKQTQPEDVVKTQQGDIVTVE</sequence>
<dbReference type="InterPro" id="IPR036259">
    <property type="entry name" value="MFS_trans_sf"/>
</dbReference>
<evidence type="ECO:0000259" key="7">
    <source>
        <dbReference type="Pfam" id="PF23262"/>
    </source>
</evidence>
<keyword evidence="2 6" id="KW-0812">Transmembrane</keyword>
<feature type="transmembrane region" description="Helical" evidence="6">
    <location>
        <begin position="559"/>
        <end position="582"/>
    </location>
</feature>
<evidence type="ECO:0000256" key="2">
    <source>
        <dbReference type="ARBA" id="ARBA00022692"/>
    </source>
</evidence>
<proteinExistence type="predicted"/>
<dbReference type="PANTHER" id="PTHR21576">
    <property type="entry name" value="UNCHARACTERIZED NODULIN-LIKE PROTEIN"/>
    <property type="match status" value="1"/>
</dbReference>
<dbReference type="Pfam" id="PF23262">
    <property type="entry name" value="NFD4_C"/>
    <property type="match status" value="1"/>
</dbReference>
<feature type="domain" description="NFD4 C-terminal" evidence="7">
    <location>
        <begin position="559"/>
        <end position="672"/>
    </location>
</feature>
<comment type="subcellular location">
    <subcellularLocation>
        <location evidence="1">Membrane</location>
        <topology evidence="1">Multi-pass membrane protein</topology>
    </subcellularLocation>
</comment>
<evidence type="ECO:0000256" key="4">
    <source>
        <dbReference type="ARBA" id="ARBA00023136"/>
    </source>
</evidence>
<feature type="transmembrane region" description="Helical" evidence="6">
    <location>
        <begin position="36"/>
        <end position="56"/>
    </location>
</feature>
<dbReference type="PANTHER" id="PTHR21576:SF158">
    <property type="entry name" value="RIBOSOMAL RNA-PROCESSING PROTEIN 12-LIKE CONSERVED DOMAIN-CONTAINING PROTEIN"/>
    <property type="match status" value="1"/>
</dbReference>
<evidence type="ECO:0000256" key="3">
    <source>
        <dbReference type="ARBA" id="ARBA00022989"/>
    </source>
</evidence>
<organism evidence="8 9">
    <name type="scientific">Gonapodya prolifera (strain JEL478)</name>
    <name type="common">Monoblepharis prolifera</name>
    <dbReference type="NCBI Taxonomy" id="1344416"/>
    <lineage>
        <taxon>Eukaryota</taxon>
        <taxon>Fungi</taxon>
        <taxon>Fungi incertae sedis</taxon>
        <taxon>Chytridiomycota</taxon>
        <taxon>Chytridiomycota incertae sedis</taxon>
        <taxon>Monoblepharidomycetes</taxon>
        <taxon>Monoblepharidales</taxon>
        <taxon>Gonapodyaceae</taxon>
        <taxon>Gonapodya</taxon>
    </lineage>
</organism>
<evidence type="ECO:0000256" key="6">
    <source>
        <dbReference type="SAM" id="Phobius"/>
    </source>
</evidence>
<feature type="transmembrane region" description="Helical" evidence="6">
    <location>
        <begin position="503"/>
        <end position="522"/>
    </location>
</feature>
<reference evidence="8 9" key="1">
    <citation type="journal article" date="2015" name="Genome Biol. Evol.">
        <title>Phylogenomic analyses indicate that early fungi evolved digesting cell walls of algal ancestors of land plants.</title>
        <authorList>
            <person name="Chang Y."/>
            <person name="Wang S."/>
            <person name="Sekimoto S."/>
            <person name="Aerts A.L."/>
            <person name="Choi C."/>
            <person name="Clum A."/>
            <person name="LaButti K.M."/>
            <person name="Lindquist E.A."/>
            <person name="Yee Ngan C."/>
            <person name="Ohm R.A."/>
            <person name="Salamov A.A."/>
            <person name="Grigoriev I.V."/>
            <person name="Spatafora J.W."/>
            <person name="Berbee M.L."/>
        </authorList>
    </citation>
    <scope>NUCLEOTIDE SEQUENCE [LARGE SCALE GENOMIC DNA]</scope>
    <source>
        <strain evidence="8 9">JEL478</strain>
    </source>
</reference>
<feature type="compositionally biased region" description="Polar residues" evidence="5">
    <location>
        <begin position="273"/>
        <end position="282"/>
    </location>
</feature>
<dbReference type="EMBL" id="KQ965806">
    <property type="protein sequence ID" value="KXS11182.1"/>
    <property type="molecule type" value="Genomic_DNA"/>
</dbReference>
<feature type="compositionally biased region" description="Polar residues" evidence="5">
    <location>
        <begin position="735"/>
        <end position="754"/>
    </location>
</feature>
<accession>A0A139A319</accession>
<evidence type="ECO:0000256" key="1">
    <source>
        <dbReference type="ARBA" id="ARBA00004141"/>
    </source>
</evidence>
<evidence type="ECO:0000313" key="8">
    <source>
        <dbReference type="EMBL" id="KXS11182.1"/>
    </source>
</evidence>
<keyword evidence="4 6" id="KW-0472">Membrane</keyword>
<dbReference type="Proteomes" id="UP000070544">
    <property type="component" value="Unassembled WGS sequence"/>
</dbReference>
<keyword evidence="9" id="KW-1185">Reference proteome</keyword>
<dbReference type="SUPFAM" id="SSF103473">
    <property type="entry name" value="MFS general substrate transporter"/>
    <property type="match status" value="1"/>
</dbReference>
<dbReference type="STRING" id="1344416.A0A139A319"/>
<dbReference type="OrthoDB" id="410267at2759"/>
<evidence type="ECO:0000313" key="9">
    <source>
        <dbReference type="Proteomes" id="UP000070544"/>
    </source>
</evidence>
<protein>
    <recommendedName>
        <fullName evidence="7">NFD4 C-terminal domain-containing protein</fullName>
    </recommendedName>
</protein>
<feature type="transmembrane region" description="Helical" evidence="6">
    <location>
        <begin position="426"/>
        <end position="451"/>
    </location>
</feature>
<feature type="transmembrane region" description="Helical" evidence="6">
    <location>
        <begin position="102"/>
        <end position="124"/>
    </location>
</feature>